<feature type="region of interest" description="Disordered" evidence="2">
    <location>
        <begin position="725"/>
        <end position="748"/>
    </location>
</feature>
<dbReference type="GO" id="GO:0015629">
    <property type="term" value="C:actin cytoskeleton"/>
    <property type="evidence" value="ECO:0007669"/>
    <property type="project" value="TreeGrafter"/>
</dbReference>
<protein>
    <submittedName>
        <fullName evidence="3">Uncharacterized protein</fullName>
    </submittedName>
</protein>
<evidence type="ECO:0000256" key="2">
    <source>
        <dbReference type="SAM" id="MobiDB-lite"/>
    </source>
</evidence>
<keyword evidence="4" id="KW-1185">Reference proteome</keyword>
<feature type="compositionally biased region" description="Basic and acidic residues" evidence="2">
    <location>
        <begin position="1477"/>
        <end position="1491"/>
    </location>
</feature>
<organism evidence="3 4">
    <name type="scientific">Nothobranchius furzeri</name>
    <name type="common">Turquoise killifish</name>
    <dbReference type="NCBI Taxonomy" id="105023"/>
    <lineage>
        <taxon>Eukaryota</taxon>
        <taxon>Metazoa</taxon>
        <taxon>Chordata</taxon>
        <taxon>Craniata</taxon>
        <taxon>Vertebrata</taxon>
        <taxon>Euteleostomi</taxon>
        <taxon>Actinopterygii</taxon>
        <taxon>Neopterygii</taxon>
        <taxon>Teleostei</taxon>
        <taxon>Neoteleostei</taxon>
        <taxon>Acanthomorphata</taxon>
        <taxon>Ovalentaria</taxon>
        <taxon>Atherinomorphae</taxon>
        <taxon>Cyprinodontiformes</taxon>
        <taxon>Nothobranchiidae</taxon>
        <taxon>Nothobranchius</taxon>
    </lineage>
</organism>
<dbReference type="GO" id="GO:0051015">
    <property type="term" value="F:actin filament binding"/>
    <property type="evidence" value="ECO:0007669"/>
    <property type="project" value="TreeGrafter"/>
</dbReference>
<dbReference type="InterPro" id="IPR052223">
    <property type="entry name" value="Actin_Cytoskeleton_Reg"/>
</dbReference>
<feature type="coiled-coil region" evidence="1">
    <location>
        <begin position="1363"/>
        <end position="1390"/>
    </location>
</feature>
<feature type="region of interest" description="Disordered" evidence="2">
    <location>
        <begin position="1"/>
        <end position="71"/>
    </location>
</feature>
<reference evidence="3" key="2">
    <citation type="submission" date="2025-08" db="UniProtKB">
        <authorList>
            <consortium name="Ensembl"/>
        </authorList>
    </citation>
    <scope>IDENTIFICATION</scope>
</reference>
<sequence>MSKKPSRWQETPMNTKTNKPLQDQEKVLIAGKQAKAGAHSAKSSRGGESSACKGVGGSRTSLGHQANARHAFNPTAAAPRLCSSRSFSSLQSASLTAAPFMRSSRSLSRLDQKSPDADKTASISQVKKGQTTGRKILDSVRLASSVQQISSAHPQASSSFSAASVGHHHNKGKKHTKDGVYTLCSITSGVKSNWVQAVLKNVRPALTQNLTSSISEKSEEQLEENRDGEQKEESHQPQPEGASSSTDVAFLCSSPAPSPVDALQQVEESEGMTELSLCAGSIQRDSPPSTVVINGHQDCEGHPNSEQSSQRCENTQEERQDFNNLTITTSKDVLPHELQTAQLVKELQQTQRELSRIQQLNRNLQDELQQEKEIHSGKLFTSQNGISSSPDKTLTSHHLQKINHNLHMELDALKKSQEEAQEAELLRRVDLLAQQAQLLVTGDATALAQVHLEQDLQRLREQKEEWEHSTASLTSQLSISEEKRKEAESCLLQLQEELQSQQGLQEEAEQLRKHLQEISAQLRAHEDTQAEKEARLQNHLTLLQASQERERRSLAAGLAQAEQRSQNLQDKLERAEQQLETFSKSQALTREIEEAQRQLQEELASTVSAVQQLQEEREQLRHRCQELQSQLSEADREVSRLQDRLKTEETHYYNLEHSYERACEDLQLALGKVQQREAETQDIREGYERLLDRKEQELSEVLLKMEVLGNSLEETEVKLNERMEGCTCSSPQKDGSSEHTELRHKQQQTPEYFTVNENSSQQPNIVKDVEVSSTDPRARSHSVDASYQYIISPGDDPDKFVSAIQVLETKLFVTEEKLRDLTHSLEEHQSHISGQDPHLYSQLTQSRATAQHLSLLLHSQAKQSQRFAQETESRCRMLVGRFQVALNIVQACRERLQATPVNIPDIERQLASVVSCLQHGEKDAERVQRDSRNAFKDEGKILRDEKLAGAEGDIISTFTDTQPSHDISSVGKHLIRELFVIEKMVSVLQTQNGICELSSAKRKDKEDVACIYKSLISQRISLKAEERTSSGRAQWDREEFLENKIGRFCAEAELIYAALKLQQSVTQNNQEADHQREGLAEISPSELAAYEETDKLEGRSSNEAAKPVRKEQSDEKKAEKDQGLLEKLISRLQRRATFLYNMCQELPEDEVDHGVDKASTDDLNFFQEQVKLIYLSDKLYLDLQQEVQQTEVLQNNLQALCRERKKQEMLSHTLNQLQEDNDVLKEELELAEKKILSAEARNQRLLEDIQNMEDFQKEQMKKVENEFQEKIKELQQIHEEEMQQLHGCYTKSGVSKEKACSETSPLKEDTHSLSDQATAGSHAKEVQTVDVDAAAIREEYLRDLEKLQASCDHGFAAMEEMHKKILKDIQEEHQKQVAELLKEKDQLLQEETAATMTAIVAIRRAHKKELERNKQTQQIRESADVTELQMEYEKEIQLLHKELEVLSSQHMEKCLENTQLSQELQDERRLVTQYQKENKQLKDKERERDELFQQPGNPQVSKIYQMEMILRAKDAEMQCLRDELETTRMDKVYAENKVKDLQRTDNSEAFHHAGADSKFATWSPSRVPPGHGPNNPAAATDNPPFPKKSSFMRQIRGIRSKVNSYTHWSLYWVHLASIGLNPLLSSELP</sequence>
<evidence type="ECO:0000313" key="3">
    <source>
        <dbReference type="Ensembl" id="ENSNFUP00015003487.1"/>
    </source>
</evidence>
<dbReference type="Proteomes" id="UP000694548">
    <property type="component" value="Chromosome sgr03"/>
</dbReference>
<feature type="coiled-coil region" evidence="1">
    <location>
        <begin position="1183"/>
        <end position="1284"/>
    </location>
</feature>
<feature type="region of interest" description="Disordered" evidence="2">
    <location>
        <begin position="1555"/>
        <end position="1589"/>
    </location>
</feature>
<feature type="compositionally biased region" description="Basic and acidic residues" evidence="2">
    <location>
        <begin position="108"/>
        <end position="119"/>
    </location>
</feature>
<reference evidence="3" key="3">
    <citation type="submission" date="2025-09" db="UniProtKB">
        <authorList>
            <consortium name="Ensembl"/>
        </authorList>
    </citation>
    <scope>IDENTIFICATION</scope>
</reference>
<keyword evidence="1" id="KW-0175">Coiled coil</keyword>
<dbReference type="PANTHER" id="PTHR17271:SF9">
    <property type="entry name" value="MYOSIN PHOSPHATASE RHO-INTERACTING PROTEIN"/>
    <property type="match status" value="1"/>
</dbReference>
<feature type="compositionally biased region" description="Basic and acidic residues" evidence="2">
    <location>
        <begin position="735"/>
        <end position="744"/>
    </location>
</feature>
<feature type="compositionally biased region" description="Low complexity" evidence="2">
    <location>
        <begin position="150"/>
        <end position="165"/>
    </location>
</feature>
<feature type="compositionally biased region" description="Polar residues" evidence="2">
    <location>
        <begin position="121"/>
        <end position="132"/>
    </location>
</feature>
<dbReference type="GeneTree" id="ENSGT00940000155286"/>
<evidence type="ECO:0000313" key="4">
    <source>
        <dbReference type="Proteomes" id="UP000694548"/>
    </source>
</evidence>
<accession>A0A8C6KBV8</accession>
<feature type="region of interest" description="Disordered" evidence="2">
    <location>
        <begin position="1092"/>
        <end position="1120"/>
    </location>
</feature>
<feature type="compositionally biased region" description="Low complexity" evidence="2">
    <location>
        <begin position="1572"/>
        <end position="1582"/>
    </location>
</feature>
<feature type="coiled-coil region" evidence="1">
    <location>
        <begin position="403"/>
        <end position="651"/>
    </location>
</feature>
<feature type="region of interest" description="Disordered" evidence="2">
    <location>
        <begin position="1477"/>
        <end position="1498"/>
    </location>
</feature>
<feature type="region of interest" description="Disordered" evidence="2">
    <location>
        <begin position="298"/>
        <end position="317"/>
    </location>
</feature>
<reference evidence="3" key="1">
    <citation type="submission" date="2014-08" db="EMBL/GenBank/DDBJ databases">
        <authorList>
            <person name="Senf B."/>
            <person name="Petzold A."/>
            <person name="Downie B.R."/>
            <person name="Koch P."/>
            <person name="Platzer M."/>
        </authorList>
    </citation>
    <scope>NUCLEOTIDE SEQUENCE [LARGE SCALE GENOMIC DNA]</scope>
    <source>
        <strain evidence="3">GRZ</strain>
    </source>
</reference>
<feature type="coiled-coil region" evidence="1">
    <location>
        <begin position="340"/>
        <end position="374"/>
    </location>
</feature>
<gene>
    <name evidence="3" type="primary">LOC107376664</name>
</gene>
<proteinExistence type="predicted"/>
<dbReference type="Ensembl" id="ENSNFUT00015003698.1">
    <property type="protein sequence ID" value="ENSNFUP00015003487.1"/>
    <property type="gene ID" value="ENSNFUG00015001772.1"/>
</dbReference>
<feature type="compositionally biased region" description="Polar residues" evidence="2">
    <location>
        <begin position="8"/>
        <end position="21"/>
    </location>
</feature>
<feature type="compositionally biased region" description="Basic residues" evidence="2">
    <location>
        <begin position="166"/>
        <end position="176"/>
    </location>
</feature>
<dbReference type="PANTHER" id="PTHR17271">
    <property type="entry name" value="PLECKSTRIN HOMOLOGY PH DOMAIN-CONTAINING PROTEIN"/>
    <property type="match status" value="1"/>
</dbReference>
<evidence type="ECO:0000256" key="1">
    <source>
        <dbReference type="SAM" id="Coils"/>
    </source>
</evidence>
<feature type="region of interest" description="Disordered" evidence="2">
    <location>
        <begin position="148"/>
        <end position="176"/>
    </location>
</feature>
<feature type="region of interest" description="Disordered" evidence="2">
    <location>
        <begin position="210"/>
        <end position="269"/>
    </location>
</feature>
<feature type="region of interest" description="Disordered" evidence="2">
    <location>
        <begin position="101"/>
        <end position="132"/>
    </location>
</feature>
<name>A0A8C6KBV8_NOTFU</name>
<feature type="compositionally biased region" description="Polar residues" evidence="2">
    <location>
        <begin position="304"/>
        <end position="313"/>
    </location>
</feature>
<feature type="compositionally biased region" description="Basic and acidic residues" evidence="2">
    <location>
        <begin position="216"/>
        <end position="235"/>
    </location>
</feature>
<feature type="coiled-coil region" evidence="1">
    <location>
        <begin position="677"/>
        <end position="704"/>
    </location>
</feature>